<reference evidence="3 4" key="1">
    <citation type="submission" date="2019-06" db="EMBL/GenBank/DDBJ databases">
        <title>Whole genome shotgun sequence of Streptomyces spinoverrucosus NBRC 14228.</title>
        <authorList>
            <person name="Hosoyama A."/>
            <person name="Uohara A."/>
            <person name="Ohji S."/>
            <person name="Ichikawa N."/>
        </authorList>
    </citation>
    <scope>NUCLEOTIDE SEQUENCE [LARGE SCALE GENOMIC DNA]</scope>
    <source>
        <strain evidence="3 4">NBRC 14228</strain>
    </source>
</reference>
<feature type="compositionally biased region" description="Polar residues" evidence="1">
    <location>
        <begin position="31"/>
        <end position="42"/>
    </location>
</feature>
<dbReference type="Proteomes" id="UP000317881">
    <property type="component" value="Unassembled WGS sequence"/>
</dbReference>
<name>A0A4Y3VUY3_9ACTN</name>
<evidence type="ECO:0000313" key="4">
    <source>
        <dbReference type="Proteomes" id="UP000317881"/>
    </source>
</evidence>
<protein>
    <recommendedName>
        <fullName evidence="2">Deoxyribonuclease NucA/NucB domain-containing protein</fullName>
    </recommendedName>
</protein>
<dbReference type="OrthoDB" id="2751008at2"/>
<evidence type="ECO:0000256" key="1">
    <source>
        <dbReference type="SAM" id="MobiDB-lite"/>
    </source>
</evidence>
<comment type="caution">
    <text evidence="3">The sequence shown here is derived from an EMBL/GenBank/DDBJ whole genome shotgun (WGS) entry which is preliminary data.</text>
</comment>
<organism evidence="3 4">
    <name type="scientific">Streptomyces spinoverrucosus</name>
    <dbReference type="NCBI Taxonomy" id="284043"/>
    <lineage>
        <taxon>Bacteria</taxon>
        <taxon>Bacillati</taxon>
        <taxon>Actinomycetota</taxon>
        <taxon>Actinomycetes</taxon>
        <taxon>Kitasatosporales</taxon>
        <taxon>Streptomycetaceae</taxon>
        <taxon>Streptomyces</taxon>
    </lineage>
</organism>
<dbReference type="AlphaFoldDB" id="A0A4Y3VUY3"/>
<dbReference type="RefSeq" id="WP_141315999.1">
    <property type="nucleotide sequence ID" value="NZ_BJND01000111.1"/>
</dbReference>
<accession>A0A4Y3VUY3</accession>
<proteinExistence type="predicted"/>
<feature type="region of interest" description="Disordered" evidence="1">
    <location>
        <begin position="1"/>
        <end position="94"/>
    </location>
</feature>
<gene>
    <name evidence="3" type="ORF">SSP24_81080</name>
</gene>
<sequence>MAAEASDASTKETTTITRYDGPPDAGGKPISATTLTEPTQTGAEALTVDTETVPVAKLPQGQSVYTDGTENSPSAASIDALTSGPRPMASATYGPSITAESCQNDGQAYRSSGHVIDHFDYCAVSYFKATFQVCTTYWWGTTCRTTGTADWRQTVLGRGYNNADKVSRYVDFVDVLDEWDLDGDAGTHSMTVSMSCLTQVGASCVAAYPAETQTFAQWAIEPSTTYFRFDSPAAGGYGDEKIGQYDFQTTVSLTGGTSASFGSNTFRCDSAPYIVSTQAGTGCVFPDVTSVFSLSVNSGATQEALHVYQAQYYPETTRPSDPNKQIPGSVDSAMPLSRTVDTALQQKNTDKAVATCYQYYGPDYSANGTLDCDEYPFKSTHQGAFNAGTNYSARPISYSDNRSGGAQLGNFYSFNRMLDGNARDYFYVQITG</sequence>
<dbReference type="EMBL" id="BJND01000111">
    <property type="protein sequence ID" value="GEC10453.1"/>
    <property type="molecule type" value="Genomic_DNA"/>
</dbReference>
<feature type="compositionally biased region" description="Polar residues" evidence="1">
    <location>
        <begin position="7"/>
        <end position="17"/>
    </location>
</feature>
<evidence type="ECO:0000259" key="2">
    <source>
        <dbReference type="Pfam" id="PF14040"/>
    </source>
</evidence>
<evidence type="ECO:0000313" key="3">
    <source>
        <dbReference type="EMBL" id="GEC10453.1"/>
    </source>
</evidence>
<dbReference type="InterPro" id="IPR029476">
    <property type="entry name" value="DNase_NucA_NucB"/>
</dbReference>
<keyword evidence="4" id="KW-1185">Reference proteome</keyword>
<feature type="compositionally biased region" description="Polar residues" evidence="1">
    <location>
        <begin position="60"/>
        <end position="75"/>
    </location>
</feature>
<dbReference type="Pfam" id="PF14040">
    <property type="entry name" value="DNase_NucA_NucB"/>
    <property type="match status" value="1"/>
</dbReference>
<feature type="domain" description="Deoxyribonuclease NucA/NucB" evidence="2">
    <location>
        <begin position="368"/>
        <end position="420"/>
    </location>
</feature>